<feature type="repeat" description="ANK" evidence="1">
    <location>
        <begin position="588"/>
        <end position="620"/>
    </location>
</feature>
<dbReference type="AlphaFoldDB" id="A0A5C6NL53"/>
<feature type="region of interest" description="Disordered" evidence="2">
    <location>
        <begin position="646"/>
        <end position="693"/>
    </location>
</feature>
<feature type="repeat" description="ANK" evidence="1">
    <location>
        <begin position="54"/>
        <end position="81"/>
    </location>
</feature>
<feature type="repeat" description="ANK" evidence="1">
    <location>
        <begin position="252"/>
        <end position="284"/>
    </location>
</feature>
<dbReference type="SUPFAM" id="SSF48403">
    <property type="entry name" value="Ankyrin repeat"/>
    <property type="match status" value="2"/>
</dbReference>
<evidence type="ECO:0000313" key="4">
    <source>
        <dbReference type="Proteomes" id="UP000324091"/>
    </source>
</evidence>
<keyword evidence="4" id="KW-1185">Reference proteome</keyword>
<dbReference type="PANTHER" id="PTHR24127">
    <property type="entry name" value="ANKYRIN REPEAT AND EF-HAND DOMAIN-CONTAINING PROTEIN 1"/>
    <property type="match status" value="1"/>
</dbReference>
<dbReference type="PROSITE" id="PS50297">
    <property type="entry name" value="ANK_REP_REGION"/>
    <property type="match status" value="7"/>
</dbReference>
<feature type="repeat" description="ANK" evidence="1">
    <location>
        <begin position="522"/>
        <end position="554"/>
    </location>
</feature>
<organism evidence="3 4">
    <name type="scientific">Takifugu flavidus</name>
    <name type="common">sansaifugu</name>
    <dbReference type="NCBI Taxonomy" id="433684"/>
    <lineage>
        <taxon>Eukaryota</taxon>
        <taxon>Metazoa</taxon>
        <taxon>Chordata</taxon>
        <taxon>Craniata</taxon>
        <taxon>Vertebrata</taxon>
        <taxon>Euteleostomi</taxon>
        <taxon>Actinopterygii</taxon>
        <taxon>Neopterygii</taxon>
        <taxon>Teleostei</taxon>
        <taxon>Neoteleostei</taxon>
        <taxon>Acanthomorphata</taxon>
        <taxon>Eupercaria</taxon>
        <taxon>Tetraodontiformes</taxon>
        <taxon>Tetradontoidea</taxon>
        <taxon>Tetraodontidae</taxon>
        <taxon>Takifugu</taxon>
    </lineage>
</organism>
<gene>
    <name evidence="3" type="ORF">D4764_19G0001000</name>
</gene>
<dbReference type="PANTHER" id="PTHR24127:SF1">
    <property type="entry name" value="ANKYRIN REPEAT AND EF-HAND DOMAIN-CONTAINING PROTEIN 1"/>
    <property type="match status" value="1"/>
</dbReference>
<protein>
    <submittedName>
        <fullName evidence="3">Ankyrin repeat and EF-hand domain-containing protein 1</fullName>
    </submittedName>
</protein>
<accession>A0A5C6NL53</accession>
<comment type="caution">
    <text evidence="3">The sequence shown here is derived from an EMBL/GenBank/DDBJ whole genome shotgun (WGS) entry which is preliminary data.</text>
</comment>
<proteinExistence type="predicted"/>
<feature type="compositionally biased region" description="Basic and acidic residues" evidence="2">
    <location>
        <begin position="654"/>
        <end position="664"/>
    </location>
</feature>
<dbReference type="SMART" id="SM00248">
    <property type="entry name" value="ANK"/>
    <property type="match status" value="11"/>
</dbReference>
<feature type="repeat" description="ANK" evidence="1">
    <location>
        <begin position="186"/>
        <end position="218"/>
    </location>
</feature>
<dbReference type="Proteomes" id="UP000324091">
    <property type="component" value="Chromosome 19"/>
</dbReference>
<keyword evidence="1" id="KW-0040">ANK repeat</keyword>
<feature type="compositionally biased region" description="Basic and acidic residues" evidence="2">
    <location>
        <begin position="676"/>
        <end position="692"/>
    </location>
</feature>
<dbReference type="Gene3D" id="1.25.40.20">
    <property type="entry name" value="Ankyrin repeat-containing domain"/>
    <property type="match status" value="3"/>
</dbReference>
<dbReference type="PROSITE" id="PS50088">
    <property type="entry name" value="ANK_REPEAT"/>
    <property type="match status" value="7"/>
</dbReference>
<feature type="repeat" description="ANK" evidence="1">
    <location>
        <begin position="558"/>
        <end position="587"/>
    </location>
</feature>
<evidence type="ECO:0000313" key="3">
    <source>
        <dbReference type="EMBL" id="TWW68302.1"/>
    </source>
</evidence>
<dbReference type="InterPro" id="IPR002110">
    <property type="entry name" value="Ankyrin_rpt"/>
</dbReference>
<dbReference type="InterPro" id="IPR036770">
    <property type="entry name" value="Ankyrin_rpt-contain_sf"/>
</dbReference>
<feature type="repeat" description="ANK" evidence="1">
    <location>
        <begin position="82"/>
        <end position="114"/>
    </location>
</feature>
<sequence>MSTKVAEGRLEVRQIYRLLQLVNDGNKPEVERILLLGVENLIHLTEPKDWIGVLHAATLTNNLEMVSFLLSKGAQINVQDKMGRTPAMMATELGNEAMLNLLIENNADLTLRDKEGQGVLFYCVYPTENHARCLQMVMAARAEVNSVSWRGIHVFQQMCEKMEDSISMCLHMLENGVDPNARNLETGVTALMEAAKRGFLELVQAILIKGGDPNMVDLNQLTAVHYAAMGSFLEVIMVLSGYCARMCTIDKDECTPLHYAAATGDVKCCKFLAQRGCNPLIKDKDGVLPRQIALDASYKDVAKEMKKAEKQHGKRSSSGLMTVVWALTLHDWSQVHEKELWKAFGKDSATTPTERFISVLEELKAPIEVDQLLQVVSNIEEKTECHINITEFIKGTKYINKQFLYSTFLQQKKKKQPKGPKAKKKGKFVIPFPICILPPENMPRRSGGGPPLYMIEKYNPIDSSHFNLYNPPLHPLLDDTRWYIDQPDKEFIAINNCVRNEDVQSLDLALKQGIPVDIHDPMYKTPLMVACIEGRYDVVRYLISKGVDVSKPDQFIWTPLHHAACAGHVEIVELLLEAGAAVDALALNGATPLMRAIQSSRPSCVDVLLKSGADVNVVNKTGQTCMDIAKSYADARVIELIQEKMEMSPPSSGKMDEAKKDKPAKTKGKSKSGAVQREKLAAGRTSPKKDSKGAIVQNARIPLVKPSAVEIAFVPKTVEFFQHLLFVRASCLNRFFTSQAWEKPSITMMINREM</sequence>
<reference evidence="3 4" key="1">
    <citation type="submission" date="2019-04" db="EMBL/GenBank/DDBJ databases">
        <title>Chromosome genome assembly for Takifugu flavidus.</title>
        <authorList>
            <person name="Xiao S."/>
        </authorList>
    </citation>
    <scope>NUCLEOTIDE SEQUENCE [LARGE SCALE GENOMIC DNA]</scope>
    <source>
        <strain evidence="3">HTHZ2018</strain>
        <tissue evidence="3">Muscle</tissue>
    </source>
</reference>
<evidence type="ECO:0000256" key="1">
    <source>
        <dbReference type="PROSITE-ProRule" id="PRU00023"/>
    </source>
</evidence>
<dbReference type="Pfam" id="PF12796">
    <property type="entry name" value="Ank_2"/>
    <property type="match status" value="4"/>
</dbReference>
<evidence type="ECO:0000256" key="2">
    <source>
        <dbReference type="SAM" id="MobiDB-lite"/>
    </source>
</evidence>
<dbReference type="EMBL" id="RHFK02000011">
    <property type="protein sequence ID" value="TWW68302.1"/>
    <property type="molecule type" value="Genomic_DNA"/>
</dbReference>
<dbReference type="PRINTS" id="PR01415">
    <property type="entry name" value="ANKYRIN"/>
</dbReference>
<name>A0A5C6NL53_9TELE</name>
<dbReference type="InterPro" id="IPR052801">
    <property type="entry name" value="Ankyrin-EF-hand"/>
</dbReference>